<gene>
    <name evidence="3" type="ORF">ECRASSUSDP1_LOCUS9579</name>
</gene>
<feature type="coiled-coil region" evidence="1">
    <location>
        <begin position="164"/>
        <end position="353"/>
    </location>
</feature>
<keyword evidence="1" id="KW-0175">Coiled coil</keyword>
<dbReference type="AlphaFoldDB" id="A0AAD1UFB3"/>
<dbReference type="EMBL" id="CAMPGE010009420">
    <property type="protein sequence ID" value="CAI2368288.1"/>
    <property type="molecule type" value="Genomic_DNA"/>
</dbReference>
<protein>
    <submittedName>
        <fullName evidence="3">Uncharacterized protein</fullName>
    </submittedName>
</protein>
<keyword evidence="4" id="KW-1185">Reference proteome</keyword>
<feature type="region of interest" description="Disordered" evidence="2">
    <location>
        <begin position="1"/>
        <end position="42"/>
    </location>
</feature>
<reference evidence="3" key="1">
    <citation type="submission" date="2023-07" db="EMBL/GenBank/DDBJ databases">
        <authorList>
            <consortium name="AG Swart"/>
            <person name="Singh M."/>
            <person name="Singh A."/>
            <person name="Seah K."/>
            <person name="Emmerich C."/>
        </authorList>
    </citation>
    <scope>NUCLEOTIDE SEQUENCE</scope>
    <source>
        <strain evidence="3">DP1</strain>
    </source>
</reference>
<proteinExistence type="predicted"/>
<accession>A0AAD1UFB3</accession>
<feature type="coiled-coil region" evidence="1">
    <location>
        <begin position="386"/>
        <end position="441"/>
    </location>
</feature>
<feature type="compositionally biased region" description="Basic and acidic residues" evidence="2">
    <location>
        <begin position="23"/>
        <end position="42"/>
    </location>
</feature>
<feature type="region of interest" description="Disordered" evidence="2">
    <location>
        <begin position="99"/>
        <end position="133"/>
    </location>
</feature>
<name>A0AAD1UFB3_EUPCR</name>
<evidence type="ECO:0000256" key="1">
    <source>
        <dbReference type="SAM" id="Coils"/>
    </source>
</evidence>
<evidence type="ECO:0000256" key="2">
    <source>
        <dbReference type="SAM" id="MobiDB-lite"/>
    </source>
</evidence>
<comment type="caution">
    <text evidence="3">The sequence shown here is derived from an EMBL/GenBank/DDBJ whole genome shotgun (WGS) entry which is preliminary data.</text>
</comment>
<dbReference type="Proteomes" id="UP001295684">
    <property type="component" value="Unassembled WGS sequence"/>
</dbReference>
<evidence type="ECO:0000313" key="3">
    <source>
        <dbReference type="EMBL" id="CAI2368288.1"/>
    </source>
</evidence>
<organism evidence="3 4">
    <name type="scientific">Euplotes crassus</name>
    <dbReference type="NCBI Taxonomy" id="5936"/>
    <lineage>
        <taxon>Eukaryota</taxon>
        <taxon>Sar</taxon>
        <taxon>Alveolata</taxon>
        <taxon>Ciliophora</taxon>
        <taxon>Intramacronucleata</taxon>
        <taxon>Spirotrichea</taxon>
        <taxon>Hypotrichia</taxon>
        <taxon>Euplotida</taxon>
        <taxon>Euplotidae</taxon>
        <taxon>Moneuplotes</taxon>
    </lineage>
</organism>
<feature type="compositionally biased region" description="Basic and acidic residues" evidence="2">
    <location>
        <begin position="1"/>
        <end position="15"/>
    </location>
</feature>
<evidence type="ECO:0000313" key="4">
    <source>
        <dbReference type="Proteomes" id="UP001295684"/>
    </source>
</evidence>
<sequence>MFRNTYRDFTSHTDSENVLESPKILERSPSAEEPRSILKNSSKKDDNLIKRIGRDSMVRFELDQIPPISPPDFTNFKSRTFRSLNLNALEGDQNKENRVNTNMYSTSPTNMHINPYSRTEGVRSRSSSPESYSDSKFKRAEKIFVPHIQSDKNWYSKEYVDELQKFYQKERETLKQRIDRIYKENDDSKLRLLDQIEDLKKQAHEHKLKHKEEIIHVNTQQSDKLTRIMRDKDSLLADAKNQIYELKSEVSQLTVKYTDLNEEYKREKFELQTQIDNLSQQLNNQLEIFDSTRSDYEYRIKSSRERYELEKVELKKEYEQLINNIRSEHSGSHQELTNVIRVKNKEIDLLRKEMTEIKLSYNTRITEMTSENSDLLTSLKSSQKLADMQMRENKKLIDRKSAAKRETKILQKEITLLEQEHRRVVDKNQDLKERVDKLDKLVYGAKMSSRKAKR</sequence>
<feature type="compositionally biased region" description="Polar residues" evidence="2">
    <location>
        <begin position="99"/>
        <end position="112"/>
    </location>
</feature>